<reference evidence="1 2" key="1">
    <citation type="submission" date="2018-08" db="EMBL/GenBank/DDBJ databases">
        <title>A genome reference for cultivated species of the human gut microbiota.</title>
        <authorList>
            <person name="Zou Y."/>
            <person name="Xue W."/>
            <person name="Luo G."/>
        </authorList>
    </citation>
    <scope>NUCLEOTIDE SEQUENCE [LARGE SCALE GENOMIC DNA]</scope>
    <source>
        <strain evidence="1 2">TF11-15AC</strain>
    </source>
</reference>
<dbReference type="RefSeq" id="WP_117685448.1">
    <property type="nucleotide sequence ID" value="NZ_QSQP01000004.1"/>
</dbReference>
<name>A0A3E4M337_9FIRM</name>
<dbReference type="EMBL" id="QSQP01000004">
    <property type="protein sequence ID" value="RGK44148.1"/>
    <property type="molecule type" value="Genomic_DNA"/>
</dbReference>
<organism evidence="1 2">
    <name type="scientific">Agathobacter rectalis</name>
    <dbReference type="NCBI Taxonomy" id="39491"/>
    <lineage>
        <taxon>Bacteria</taxon>
        <taxon>Bacillati</taxon>
        <taxon>Bacillota</taxon>
        <taxon>Clostridia</taxon>
        <taxon>Lachnospirales</taxon>
        <taxon>Lachnospiraceae</taxon>
        <taxon>Agathobacter</taxon>
    </lineage>
</organism>
<dbReference type="Proteomes" id="UP000261052">
    <property type="component" value="Unassembled WGS sequence"/>
</dbReference>
<protein>
    <submittedName>
        <fullName evidence="1">Uncharacterized protein</fullName>
    </submittedName>
</protein>
<comment type="caution">
    <text evidence="1">The sequence shown here is derived from an EMBL/GenBank/DDBJ whole genome shotgun (WGS) entry which is preliminary data.</text>
</comment>
<dbReference type="AlphaFoldDB" id="A0A3E4M337"/>
<evidence type="ECO:0000313" key="2">
    <source>
        <dbReference type="Proteomes" id="UP000261052"/>
    </source>
</evidence>
<evidence type="ECO:0000313" key="1">
    <source>
        <dbReference type="EMBL" id="RGK44148.1"/>
    </source>
</evidence>
<proteinExistence type="predicted"/>
<gene>
    <name evidence="1" type="ORF">DXD13_04195</name>
</gene>
<sequence>MVSEKERENREKLFRLMRENPELPVVAMVDSEVVADTGYGRWTGVFGYVYIAEYVIGLTCIHFREEDDPSAVEYAVRDVLDCHSREDIKTEKQELEAYRKLPWIKAIVVNVDLPCEEDEGNA</sequence>
<accession>A0A3E4M337</accession>